<dbReference type="Proteomes" id="UP000317638">
    <property type="component" value="Unassembled WGS sequence"/>
</dbReference>
<feature type="domain" description="AMP-dependent synthetase/ligase" evidence="1">
    <location>
        <begin position="1"/>
        <end position="325"/>
    </location>
</feature>
<dbReference type="InterPro" id="IPR000873">
    <property type="entry name" value="AMP-dep_synth/lig_dom"/>
</dbReference>
<evidence type="ECO:0000313" key="3">
    <source>
        <dbReference type="EMBL" id="TRY18393.1"/>
    </source>
</evidence>
<dbReference type="Pfam" id="PF13193">
    <property type="entry name" value="AMP-binding_C"/>
    <property type="match status" value="1"/>
</dbReference>
<dbReference type="InterPro" id="IPR025110">
    <property type="entry name" value="AMP-bd_C"/>
</dbReference>
<comment type="caution">
    <text evidence="3">The sequence shown here is derived from an EMBL/GenBank/DDBJ whole genome shotgun (WGS) entry which is preliminary data.</text>
</comment>
<feature type="domain" description="AMP-binding enzyme C-terminal" evidence="2">
    <location>
        <begin position="375"/>
        <end position="445"/>
    </location>
</feature>
<evidence type="ECO:0000259" key="1">
    <source>
        <dbReference type="Pfam" id="PF00501"/>
    </source>
</evidence>
<dbReference type="GO" id="GO:0031956">
    <property type="term" value="F:medium-chain fatty acid-CoA ligase activity"/>
    <property type="evidence" value="ECO:0007669"/>
    <property type="project" value="TreeGrafter"/>
</dbReference>
<organism evidence="3 4">
    <name type="scientific">Tessaracoccus rhinocerotis</name>
    <dbReference type="NCBI Taxonomy" id="1689449"/>
    <lineage>
        <taxon>Bacteria</taxon>
        <taxon>Bacillati</taxon>
        <taxon>Actinomycetota</taxon>
        <taxon>Actinomycetes</taxon>
        <taxon>Propionibacteriales</taxon>
        <taxon>Propionibacteriaceae</taxon>
        <taxon>Tessaracoccus</taxon>
    </lineage>
</organism>
<dbReference type="EMBL" id="VKKG01000003">
    <property type="protein sequence ID" value="TRY18393.1"/>
    <property type="molecule type" value="Genomic_DNA"/>
</dbReference>
<accession>A0A553K115</accession>
<dbReference type="Pfam" id="PF00501">
    <property type="entry name" value="AMP-binding"/>
    <property type="match status" value="1"/>
</dbReference>
<evidence type="ECO:0000313" key="4">
    <source>
        <dbReference type="Proteomes" id="UP000317638"/>
    </source>
</evidence>
<dbReference type="SUPFAM" id="SSF56801">
    <property type="entry name" value="Acetyl-CoA synthetase-like"/>
    <property type="match status" value="1"/>
</dbReference>
<evidence type="ECO:0000259" key="2">
    <source>
        <dbReference type="Pfam" id="PF13193"/>
    </source>
</evidence>
<dbReference type="InterPro" id="IPR042099">
    <property type="entry name" value="ANL_N_sf"/>
</dbReference>
<dbReference type="PANTHER" id="PTHR43201:SF32">
    <property type="entry name" value="2-SUCCINYLBENZOATE--COA LIGASE, CHLOROPLASTIC_PEROXISOMAL"/>
    <property type="match status" value="1"/>
</dbReference>
<dbReference type="AlphaFoldDB" id="A0A553K115"/>
<dbReference type="Gene3D" id="3.40.50.12780">
    <property type="entry name" value="N-terminal domain of ligase-like"/>
    <property type="match status" value="1"/>
</dbReference>
<sequence length="469" mass="50182">MAAALTEAGYGPGDRIATVTGNCATHVVLLFACARTGIALAPLSWRLSGPELATQLAIVDPVLVVHQSELASLTGSATERLPEPPPSVLTTELEARVPRRAHRLPAQLPRAARDDDALLVLFTSGSSGAPKAAVLTHSNCFWTNLSMSRTVPLTHDDVVLSVMPQFHSGGWNVQTLLALWVGATVVLERHFDARRTLRLLTERRVTAMMAVPTQYHMVASSPGFDGADLSSLRTAVVGGAPMPAPLLRTWHNRGVALIQGYGLTEASPNVLCLPADEAYTHAGTAGKPYPHIDVVVADPVTGEHLAGEAEGELLVSGPGVFAGYLGDPETTAARMANGWLRTGDLVRRDSEGYYTILERLDDLILVGGENVHPSEVEQVLLRHPAVVACGVVGVSDPARGEVPWAWVVRKADVPVDEQELASHCRHNLAGHKVPRRFIWADSLPTATLSKVQRSALRKEAESWLSAPTT</sequence>
<proteinExistence type="predicted"/>
<dbReference type="InterPro" id="IPR020845">
    <property type="entry name" value="AMP-binding_CS"/>
</dbReference>
<keyword evidence="3" id="KW-0436">Ligase</keyword>
<dbReference type="PANTHER" id="PTHR43201">
    <property type="entry name" value="ACYL-COA SYNTHETASE"/>
    <property type="match status" value="1"/>
</dbReference>
<protein>
    <submittedName>
        <fullName evidence="3">Long-chain fatty acid--CoA ligase</fullName>
    </submittedName>
</protein>
<gene>
    <name evidence="3" type="ORF">FOJ82_09600</name>
</gene>
<dbReference type="PROSITE" id="PS00455">
    <property type="entry name" value="AMP_BINDING"/>
    <property type="match status" value="1"/>
</dbReference>
<dbReference type="Gene3D" id="3.30.300.30">
    <property type="match status" value="1"/>
</dbReference>
<dbReference type="InterPro" id="IPR045851">
    <property type="entry name" value="AMP-bd_C_sf"/>
</dbReference>
<dbReference type="OrthoDB" id="9803968at2"/>
<name>A0A553K115_9ACTN</name>
<keyword evidence="4" id="KW-1185">Reference proteome</keyword>
<dbReference type="GO" id="GO:0006631">
    <property type="term" value="P:fatty acid metabolic process"/>
    <property type="evidence" value="ECO:0007669"/>
    <property type="project" value="TreeGrafter"/>
</dbReference>
<reference evidence="3 4" key="1">
    <citation type="submission" date="2019-07" db="EMBL/GenBank/DDBJ databases">
        <authorList>
            <person name="Zhou L.-Y."/>
        </authorList>
    </citation>
    <scope>NUCLEOTIDE SEQUENCE [LARGE SCALE GENOMIC DNA]</scope>
    <source>
        <strain evidence="3 4">YIM 101269</strain>
    </source>
</reference>